<evidence type="ECO:0000256" key="1">
    <source>
        <dbReference type="SAM" id="MobiDB-lite"/>
    </source>
</evidence>
<feature type="domain" description="DNA replication regulator Sld3 C-terminal" evidence="2">
    <location>
        <begin position="298"/>
        <end position="823"/>
    </location>
</feature>
<proteinExistence type="predicted"/>
<dbReference type="EMBL" id="LCWV01000003">
    <property type="protein sequence ID" value="PWI74379.1"/>
    <property type="molecule type" value="Genomic_DNA"/>
</dbReference>
<dbReference type="Proteomes" id="UP000245956">
    <property type="component" value="Unassembled WGS sequence"/>
</dbReference>
<feature type="region of interest" description="Disordered" evidence="1">
    <location>
        <begin position="1"/>
        <end position="58"/>
    </location>
</feature>
<accession>A0A2U3EIP5</accession>
<feature type="region of interest" description="Disordered" evidence="1">
    <location>
        <begin position="782"/>
        <end position="802"/>
    </location>
</feature>
<dbReference type="AlphaFoldDB" id="A0A2U3EIP5"/>
<dbReference type="EMBL" id="JAWRVI010000012">
    <property type="protein sequence ID" value="KAK4091407.1"/>
    <property type="molecule type" value="Genomic_DNA"/>
</dbReference>
<dbReference type="Pfam" id="PF08639">
    <property type="entry name" value="Sld3_STD"/>
    <property type="match status" value="1"/>
</dbReference>
<dbReference type="PANTHER" id="PTHR28067:SF1">
    <property type="entry name" value="DNA REPLICATION REGULATOR SLD3"/>
    <property type="match status" value="1"/>
</dbReference>
<evidence type="ECO:0000313" key="4">
    <source>
        <dbReference type="EMBL" id="PWI74379.1"/>
    </source>
</evidence>
<dbReference type="Gene3D" id="1.20.58.2130">
    <property type="match status" value="1"/>
</dbReference>
<dbReference type="InterPro" id="IPR042511">
    <property type="entry name" value="Sld3"/>
</dbReference>
<reference evidence="4 5" key="2">
    <citation type="journal article" date="2016" name="Front. Microbiol.">
        <title>Genome and transcriptome sequences reveal the specific parasitism of the nematophagous Purpureocillium lilacinum 36-1.</title>
        <authorList>
            <person name="Xie J."/>
            <person name="Li S."/>
            <person name="Mo C."/>
            <person name="Xiao X."/>
            <person name="Peng D."/>
            <person name="Wang G."/>
            <person name="Xiao Y."/>
        </authorList>
    </citation>
    <scope>NUCLEOTIDE SEQUENCE [LARGE SCALE GENOMIC DNA]</scope>
    <source>
        <strain evidence="4 5">36-1</strain>
    </source>
</reference>
<feature type="region of interest" description="Disordered" evidence="1">
    <location>
        <begin position="641"/>
        <end position="677"/>
    </location>
</feature>
<comment type="caution">
    <text evidence="4">The sequence shown here is derived from an EMBL/GenBank/DDBJ whole genome shotgun (WGS) entry which is preliminary data.</text>
</comment>
<dbReference type="PANTHER" id="PTHR28067">
    <property type="entry name" value="DNA REPLICATION REGULATOR SLD3"/>
    <property type="match status" value="1"/>
</dbReference>
<name>A0A2U3EIP5_PURLI</name>
<sequence length="927" mass="100605">MSSPTAFDADASRPRSGILTPSSQCSLNRRDGDQHSGGGGSSSSSSSRPPQSCPPKRTEAAAMDHLLKPSITVTPHPHNLHIQPRSLMPLMVLPRKHLPLACLDLAPSDNGLPQSRFYESHIKILDLESRVGSTPSVLVARSDSTGVIYALERQNTGLYVVCKLGPWVDLDALTAKATALSRERLWPARTERRQQDEMTAITTPQLHKDQKKKRAAIEAIQSLVRKRARSQSVSTFDDATVRGDIAETAAAGNQLPSPELNLEPQAQPGPPLIPSTTAGTPANLGKALEQEPQNTATNIFDNIRTQYFDALYRSMGSLAYFAKGPLSRARSAFHLDLESSLDMADLIEFLKSMILTTVQIDKKYRETIPDVIAKMGEHINSSDEGGRRKRKSKKMRLGKNGLYPVEEEDVCRWWTSNKPELSDDQTGFSAAQIKSHVSLLRTRETQLQMILILEILALEPLKSSADTGDACLPALPGTDTSVQLPSMAPPPKKRNKHNLPVLIDVHADRLTIWQSTAFDDILLLGDSQVSQVSADGQSQAASSEPLKDFCVDVIVPFFSARLPELCDSINRKLGGPVIVSPPKSKSTTRSSKREQQKPGAAAKRPAALNNPRRTLQRALSTDQQHRRSVSRGPSNAIALMRSATSTAVPGVKREGSEPAPLRSIPSGALNQTRRQQPSLLRSTSMTNLQDAKANKKAMVEAELKDAISALRKPNRGVVGKDMAEVDERRALTGSSAKKVKKVSRTSLGSNIVKATPANNRFWDALAAKRETSADCAHERTDELIPPSSIGPLVPSTTSSMGHRDAYVGSTSPAIELVGGTPVRPTSQPSFIRRPANEEPAIPPSSPLMERNATSTGAFSIPGSAAGSRERLDFSTPRKGEVSATPIKRTAPRPHAISESPGARVDAQSQKKVSIYQRLGWDDDFDDL</sequence>
<evidence type="ECO:0000313" key="6">
    <source>
        <dbReference type="Proteomes" id="UP001287286"/>
    </source>
</evidence>
<feature type="region of interest" description="Disordered" evidence="1">
    <location>
        <begin position="190"/>
        <end position="213"/>
    </location>
</feature>
<reference evidence="4" key="1">
    <citation type="submission" date="2015-05" db="EMBL/GenBank/DDBJ databases">
        <authorList>
            <person name="Wang D.B."/>
            <person name="Wang M."/>
        </authorList>
    </citation>
    <scope>NUCLEOTIDE SEQUENCE</scope>
    <source>
        <strain evidence="4">36-1</strain>
    </source>
</reference>
<evidence type="ECO:0000313" key="5">
    <source>
        <dbReference type="Proteomes" id="UP000245956"/>
    </source>
</evidence>
<feature type="compositionally biased region" description="Basic and acidic residues" evidence="1">
    <location>
        <begin position="867"/>
        <end position="880"/>
    </location>
</feature>
<protein>
    <submittedName>
        <fullName evidence="4">DNA replication regulator Sld3</fullName>
    </submittedName>
</protein>
<dbReference type="Proteomes" id="UP001287286">
    <property type="component" value="Unassembled WGS sequence"/>
</dbReference>
<reference evidence="3" key="3">
    <citation type="submission" date="2023-11" db="EMBL/GenBank/DDBJ databases">
        <authorList>
            <person name="Beijen E."/>
            <person name="Ohm R.A."/>
        </authorList>
    </citation>
    <scope>NUCLEOTIDE SEQUENCE</scope>
    <source>
        <strain evidence="3">CBS 150709</strain>
    </source>
</reference>
<gene>
    <name evidence="4" type="ORF">PCL_07693</name>
    <name evidence="3" type="ORF">Purlil1_4421</name>
</gene>
<dbReference type="GO" id="GO:0006270">
    <property type="term" value="P:DNA replication initiation"/>
    <property type="evidence" value="ECO:0007669"/>
    <property type="project" value="InterPro"/>
</dbReference>
<keyword evidence="6" id="KW-1185">Reference proteome</keyword>
<dbReference type="InterPro" id="IPR013948">
    <property type="entry name" value="DNA_replication_reg_Sld3_C"/>
</dbReference>
<evidence type="ECO:0000259" key="2">
    <source>
        <dbReference type="Pfam" id="PF08639"/>
    </source>
</evidence>
<feature type="region of interest" description="Disordered" evidence="1">
    <location>
        <begin position="817"/>
        <end position="912"/>
    </location>
</feature>
<reference evidence="3 6" key="4">
    <citation type="journal article" date="2024" name="Microbiol. Resour. Announc.">
        <title>Genome annotations for the ascomycete fungi Trichoderma harzianum, Trichoderma aggressivum, and Purpureocillium lilacinum.</title>
        <authorList>
            <person name="Beijen E.P.W."/>
            <person name="Ohm R.A."/>
        </authorList>
    </citation>
    <scope>NUCLEOTIDE SEQUENCE [LARGE SCALE GENOMIC DNA]</scope>
    <source>
        <strain evidence="3 6">CBS 150709</strain>
    </source>
</reference>
<evidence type="ECO:0000313" key="3">
    <source>
        <dbReference type="EMBL" id="KAK4091407.1"/>
    </source>
</evidence>
<feature type="region of interest" description="Disordered" evidence="1">
    <location>
        <begin position="573"/>
        <end position="612"/>
    </location>
</feature>
<dbReference type="GO" id="GO:0031261">
    <property type="term" value="C:DNA replication preinitiation complex"/>
    <property type="evidence" value="ECO:0007669"/>
    <property type="project" value="TreeGrafter"/>
</dbReference>
<feature type="compositionally biased region" description="Low complexity" evidence="1">
    <location>
        <begin position="580"/>
        <end position="589"/>
    </location>
</feature>
<feature type="compositionally biased region" description="Polar residues" evidence="1">
    <location>
        <begin position="668"/>
        <end position="677"/>
    </location>
</feature>
<organism evidence="4 5">
    <name type="scientific">Purpureocillium lilacinum</name>
    <name type="common">Paecilomyces lilacinus</name>
    <dbReference type="NCBI Taxonomy" id="33203"/>
    <lineage>
        <taxon>Eukaryota</taxon>
        <taxon>Fungi</taxon>
        <taxon>Dikarya</taxon>
        <taxon>Ascomycota</taxon>
        <taxon>Pezizomycotina</taxon>
        <taxon>Sordariomycetes</taxon>
        <taxon>Hypocreomycetidae</taxon>
        <taxon>Hypocreales</taxon>
        <taxon>Ophiocordycipitaceae</taxon>
        <taxon>Purpureocillium</taxon>
    </lineage>
</organism>
<feature type="region of interest" description="Disordered" evidence="1">
    <location>
        <begin position="252"/>
        <end position="274"/>
    </location>
</feature>